<dbReference type="PANTHER" id="PTHR43156">
    <property type="entry name" value="STAGE II SPORULATION PROTEIN E-RELATED"/>
    <property type="match status" value="1"/>
</dbReference>
<gene>
    <name evidence="3" type="ORF">AB5J56_42870</name>
</gene>
<sequence>MFDEPTSPRVAMLLRRILDDTEAAVGVLDIELRYRYVNPTLARMNGVPAGDHIGRTIAEIVPDIDAGEDVMRRVLKDGRPREIVSSGHTRAESPLERRYWHGAYHRLEAPDGAVLGVVGILLEISAAREQQRALEQARERLALLDAAATRIGTTLDMDTTCGELADFLVSRIADVATVEVFPQTGSTRRPGGGVLRLRRAAMASVPELREAVRRFGPPGSYVDYQPGSTIPRCLETRLPVIENLLADEELGRSAPHPDRVAAYRKLGIHSALVVPLTARDHDVGTVTLIRAGNSPAFGEEDSVVALDLAGRAAISLDNARRYTAEHNAVVELQRAMLAEPGRPHPDVDIAHRYRPAGRRVLVGGDWFEIVALPGGRTLMAVGDVMGHGLEAAVEMSRYQAMLRVAASEHLPPDRILERMDVLLGQVGVQRPATCVIAIADPADGTCLYASAGHLPPAVVAPDGAVVLVPVPPGPPLGMGFGGYETMAAPCRAGHTLLLYTDGLVERRSEDIDASLSRLTGLRLTGRESTEQLLDRLLDDVAPSDAEDDFAVLAARVTRMSPPDEHPRRDAR</sequence>
<dbReference type="RefSeq" id="WP_369241563.1">
    <property type="nucleotide sequence ID" value="NZ_CP163435.1"/>
</dbReference>
<dbReference type="PROSITE" id="PS50112">
    <property type="entry name" value="PAS"/>
    <property type="match status" value="1"/>
</dbReference>
<dbReference type="InterPro" id="IPR013656">
    <property type="entry name" value="PAS_4"/>
</dbReference>
<dbReference type="InterPro" id="IPR001932">
    <property type="entry name" value="PPM-type_phosphatase-like_dom"/>
</dbReference>
<accession>A0AB39PM94</accession>
<dbReference type="InterPro" id="IPR029016">
    <property type="entry name" value="GAF-like_dom_sf"/>
</dbReference>
<dbReference type="FunFam" id="3.30.450.40:FF:000035">
    <property type="entry name" value="PAS sensor protein"/>
    <property type="match status" value="1"/>
</dbReference>
<dbReference type="InterPro" id="IPR052016">
    <property type="entry name" value="Bact_Sigma-Reg"/>
</dbReference>
<dbReference type="InterPro" id="IPR000014">
    <property type="entry name" value="PAS"/>
</dbReference>
<dbReference type="PANTHER" id="PTHR43156:SF2">
    <property type="entry name" value="STAGE II SPORULATION PROTEIN E"/>
    <property type="match status" value="1"/>
</dbReference>
<dbReference type="SMART" id="SM00331">
    <property type="entry name" value="PP2C_SIG"/>
    <property type="match status" value="1"/>
</dbReference>
<keyword evidence="1" id="KW-0378">Hydrolase</keyword>
<dbReference type="InterPro" id="IPR036457">
    <property type="entry name" value="PPM-type-like_dom_sf"/>
</dbReference>
<evidence type="ECO:0000256" key="1">
    <source>
        <dbReference type="ARBA" id="ARBA00022801"/>
    </source>
</evidence>
<dbReference type="SUPFAM" id="SSF81606">
    <property type="entry name" value="PP2C-like"/>
    <property type="match status" value="1"/>
</dbReference>
<dbReference type="SUPFAM" id="SSF55781">
    <property type="entry name" value="GAF domain-like"/>
    <property type="match status" value="1"/>
</dbReference>
<dbReference type="Gene3D" id="3.60.40.10">
    <property type="entry name" value="PPM-type phosphatase domain"/>
    <property type="match status" value="1"/>
</dbReference>
<dbReference type="NCBIfam" id="TIGR00229">
    <property type="entry name" value="sensory_box"/>
    <property type="match status" value="1"/>
</dbReference>
<dbReference type="AlphaFoldDB" id="A0AB39PM94"/>
<dbReference type="Pfam" id="PF08448">
    <property type="entry name" value="PAS_4"/>
    <property type="match status" value="1"/>
</dbReference>
<dbReference type="InterPro" id="IPR035965">
    <property type="entry name" value="PAS-like_dom_sf"/>
</dbReference>
<dbReference type="EMBL" id="CP163435">
    <property type="protein sequence ID" value="XDQ31041.1"/>
    <property type="molecule type" value="Genomic_DNA"/>
</dbReference>
<evidence type="ECO:0000313" key="3">
    <source>
        <dbReference type="EMBL" id="XDQ31041.1"/>
    </source>
</evidence>
<dbReference type="SMART" id="SM00065">
    <property type="entry name" value="GAF"/>
    <property type="match status" value="1"/>
</dbReference>
<organism evidence="3">
    <name type="scientific">Streptomyces sp. R21</name>
    <dbReference type="NCBI Taxonomy" id="3238627"/>
    <lineage>
        <taxon>Bacteria</taxon>
        <taxon>Bacillati</taxon>
        <taxon>Actinomycetota</taxon>
        <taxon>Actinomycetes</taxon>
        <taxon>Kitasatosporales</taxon>
        <taxon>Streptomycetaceae</taxon>
        <taxon>Streptomyces</taxon>
    </lineage>
</organism>
<evidence type="ECO:0000259" key="2">
    <source>
        <dbReference type="PROSITE" id="PS50112"/>
    </source>
</evidence>
<dbReference type="GO" id="GO:0016791">
    <property type="term" value="F:phosphatase activity"/>
    <property type="evidence" value="ECO:0007669"/>
    <property type="project" value="TreeGrafter"/>
</dbReference>
<reference evidence="3" key="1">
    <citation type="submission" date="2024-07" db="EMBL/GenBank/DDBJ databases">
        <authorList>
            <person name="Yu S.T."/>
        </authorList>
    </citation>
    <scope>NUCLEOTIDE SEQUENCE</scope>
    <source>
        <strain evidence="3">R21</strain>
    </source>
</reference>
<protein>
    <submittedName>
        <fullName evidence="3">SpoIIE family protein phosphatase</fullName>
    </submittedName>
</protein>
<name>A0AB39PM94_9ACTN</name>
<dbReference type="InterPro" id="IPR003018">
    <property type="entry name" value="GAF"/>
</dbReference>
<dbReference type="Gene3D" id="3.30.450.40">
    <property type="match status" value="1"/>
</dbReference>
<proteinExistence type="predicted"/>
<dbReference type="Pfam" id="PF01590">
    <property type="entry name" value="GAF"/>
    <property type="match status" value="1"/>
</dbReference>
<dbReference type="Pfam" id="PF07228">
    <property type="entry name" value="SpoIIE"/>
    <property type="match status" value="1"/>
</dbReference>
<dbReference type="SUPFAM" id="SSF55785">
    <property type="entry name" value="PYP-like sensor domain (PAS domain)"/>
    <property type="match status" value="1"/>
</dbReference>
<dbReference type="Gene3D" id="3.30.450.20">
    <property type="entry name" value="PAS domain"/>
    <property type="match status" value="1"/>
</dbReference>
<feature type="domain" description="PAS" evidence="2">
    <location>
        <begin position="10"/>
        <end position="61"/>
    </location>
</feature>